<dbReference type="PROSITE" id="PS00166">
    <property type="entry name" value="ENOYL_COA_HYDRATASE"/>
    <property type="match status" value="1"/>
</dbReference>
<dbReference type="Gene3D" id="1.10.12.10">
    <property type="entry name" value="Lyase 2-enoyl-coa Hydratase, Chain A, domain 2"/>
    <property type="match status" value="1"/>
</dbReference>
<dbReference type="InterPro" id="IPR029045">
    <property type="entry name" value="ClpP/crotonase-like_dom_sf"/>
</dbReference>
<keyword evidence="6" id="KW-1185">Reference proteome</keyword>
<reference evidence="6" key="1">
    <citation type="journal article" date="2019" name="Int. J. Syst. Evol. Microbiol.">
        <title>The Global Catalogue of Microorganisms (GCM) 10K type strain sequencing project: providing services to taxonomists for standard genome sequencing and annotation.</title>
        <authorList>
            <consortium name="The Broad Institute Genomics Platform"/>
            <consortium name="The Broad Institute Genome Sequencing Center for Infectious Disease"/>
            <person name="Wu L."/>
            <person name="Ma J."/>
        </authorList>
    </citation>
    <scope>NUCLEOTIDE SEQUENCE [LARGE SCALE GENOMIC DNA]</scope>
    <source>
        <strain evidence="6">CGMCC 1.10759</strain>
    </source>
</reference>
<keyword evidence="2" id="KW-0443">Lipid metabolism</keyword>
<dbReference type="Pfam" id="PF00378">
    <property type="entry name" value="ECH_1"/>
    <property type="match status" value="1"/>
</dbReference>
<dbReference type="CDD" id="cd06558">
    <property type="entry name" value="crotonase-like"/>
    <property type="match status" value="1"/>
</dbReference>
<dbReference type="PANTHER" id="PTHR11941:SF169">
    <property type="entry name" value="(7AS)-7A-METHYL-1,5-DIOXO-2,3,5,6,7,7A-HEXAHYDRO-1H-INDENE-CARBOXYL-COA HYDROLASE"/>
    <property type="match status" value="1"/>
</dbReference>
<accession>A0ABV8T558</accession>
<dbReference type="Gene3D" id="3.90.226.10">
    <property type="entry name" value="2-enoyl-CoA Hydratase, Chain A, domain 1"/>
    <property type="match status" value="1"/>
</dbReference>
<dbReference type="InterPro" id="IPR014748">
    <property type="entry name" value="Enoyl-CoA_hydra_C"/>
</dbReference>
<evidence type="ECO:0000256" key="3">
    <source>
        <dbReference type="ARBA" id="ARBA00023239"/>
    </source>
</evidence>
<evidence type="ECO:0000313" key="6">
    <source>
        <dbReference type="Proteomes" id="UP001595904"/>
    </source>
</evidence>
<comment type="caution">
    <text evidence="5">The sequence shown here is derived from an EMBL/GenBank/DDBJ whole genome shotgun (WGS) entry which is preliminary data.</text>
</comment>
<sequence length="263" mass="27667">MTQENLSDTVRLHSPAPHVAVITIDRPEARNAVSASVAEGIDRALTLTEADPDTWVVVLTGAGGKAFCAGADLKEVAAGRATTLGTPRGGFAGFVNYPREKPWIAAVEGFALGGGFEIVLTCDMVVAAETATFGLPETSRGLMAAAGGVYRLPRLLPRNIAIELIATGKVLSAMQAHAHGLVNRVASPGSALDVAVELAQAVAKCAPVAVRESLKVARVAADMTDAELRVVMRQAFERNASAEDYREGPRAFLEKRAPQWLGR</sequence>
<keyword evidence="3" id="KW-0456">Lyase</keyword>
<dbReference type="SUPFAM" id="SSF52096">
    <property type="entry name" value="ClpP/crotonase"/>
    <property type="match status" value="1"/>
</dbReference>
<dbReference type="EMBL" id="JBHSDU010000015">
    <property type="protein sequence ID" value="MFC4313859.1"/>
    <property type="molecule type" value="Genomic_DNA"/>
</dbReference>
<evidence type="ECO:0000256" key="1">
    <source>
        <dbReference type="ARBA" id="ARBA00005254"/>
    </source>
</evidence>
<dbReference type="InterPro" id="IPR018376">
    <property type="entry name" value="Enoyl-CoA_hyd/isom_CS"/>
</dbReference>
<evidence type="ECO:0000256" key="2">
    <source>
        <dbReference type="ARBA" id="ARBA00023098"/>
    </source>
</evidence>
<protein>
    <submittedName>
        <fullName evidence="5">Enoyl-CoA hydratase-related protein</fullName>
    </submittedName>
</protein>
<evidence type="ECO:0000313" key="5">
    <source>
        <dbReference type="EMBL" id="MFC4313859.1"/>
    </source>
</evidence>
<dbReference type="Proteomes" id="UP001595904">
    <property type="component" value="Unassembled WGS sequence"/>
</dbReference>
<dbReference type="RefSeq" id="WP_380604559.1">
    <property type="nucleotide sequence ID" value="NZ_JBHSDU010000015.1"/>
</dbReference>
<name>A0ABV8T558_9GAMM</name>
<gene>
    <name evidence="5" type="ORF">ACFPN2_32595</name>
</gene>
<evidence type="ECO:0000256" key="4">
    <source>
        <dbReference type="RuleBase" id="RU003707"/>
    </source>
</evidence>
<dbReference type="PANTHER" id="PTHR11941">
    <property type="entry name" value="ENOYL-COA HYDRATASE-RELATED"/>
    <property type="match status" value="1"/>
</dbReference>
<proteinExistence type="inferred from homology"/>
<comment type="similarity">
    <text evidence="1 4">Belongs to the enoyl-CoA hydratase/isomerase family.</text>
</comment>
<dbReference type="InterPro" id="IPR001753">
    <property type="entry name" value="Enoyl-CoA_hydra/iso"/>
</dbReference>
<organism evidence="5 6">
    <name type="scientific">Steroidobacter flavus</name>
    <dbReference type="NCBI Taxonomy" id="1842136"/>
    <lineage>
        <taxon>Bacteria</taxon>
        <taxon>Pseudomonadati</taxon>
        <taxon>Pseudomonadota</taxon>
        <taxon>Gammaproteobacteria</taxon>
        <taxon>Steroidobacterales</taxon>
        <taxon>Steroidobacteraceae</taxon>
        <taxon>Steroidobacter</taxon>
    </lineage>
</organism>